<feature type="domain" description="PDZ" evidence="10">
    <location>
        <begin position="590"/>
        <end position="678"/>
    </location>
</feature>
<feature type="compositionally biased region" description="Polar residues" evidence="9">
    <location>
        <begin position="1400"/>
        <end position="1410"/>
    </location>
</feature>
<feature type="compositionally biased region" description="Polar residues" evidence="9">
    <location>
        <begin position="280"/>
        <end position="295"/>
    </location>
</feature>
<feature type="region of interest" description="Disordered" evidence="9">
    <location>
        <begin position="875"/>
        <end position="898"/>
    </location>
</feature>
<keyword evidence="4" id="KW-1003">Cell membrane</keyword>
<dbReference type="OrthoDB" id="6022711at2759"/>
<feature type="domain" description="PDZ" evidence="10">
    <location>
        <begin position="1764"/>
        <end position="1846"/>
    </location>
</feature>
<evidence type="ECO:0000256" key="5">
    <source>
        <dbReference type="ARBA" id="ARBA00022553"/>
    </source>
</evidence>
<feature type="region of interest" description="Disordered" evidence="9">
    <location>
        <begin position="718"/>
        <end position="738"/>
    </location>
</feature>
<dbReference type="PANTHER" id="PTHR19964:SF92">
    <property type="entry name" value="PATJ HOMOLOG"/>
    <property type="match status" value="1"/>
</dbReference>
<dbReference type="Gene3D" id="1.10.287.650">
    <property type="entry name" value="L27 domain"/>
    <property type="match status" value="1"/>
</dbReference>
<feature type="region of interest" description="Disordered" evidence="9">
    <location>
        <begin position="1371"/>
        <end position="1437"/>
    </location>
</feature>
<organism evidence="12 13">
    <name type="scientific">Stylophora pistillata</name>
    <name type="common">Smooth cauliflower coral</name>
    <dbReference type="NCBI Taxonomy" id="50429"/>
    <lineage>
        <taxon>Eukaryota</taxon>
        <taxon>Metazoa</taxon>
        <taxon>Cnidaria</taxon>
        <taxon>Anthozoa</taxon>
        <taxon>Hexacorallia</taxon>
        <taxon>Scleractinia</taxon>
        <taxon>Astrocoeniina</taxon>
        <taxon>Pocilloporidae</taxon>
        <taxon>Stylophora</taxon>
    </lineage>
</organism>
<evidence type="ECO:0000313" key="13">
    <source>
        <dbReference type="Proteomes" id="UP000225706"/>
    </source>
</evidence>
<protein>
    <submittedName>
        <fullName evidence="12">Multiple PDZ domain protein</fullName>
    </submittedName>
</protein>
<evidence type="ECO:0000256" key="8">
    <source>
        <dbReference type="ARBA" id="ARBA00023136"/>
    </source>
</evidence>
<evidence type="ECO:0000256" key="6">
    <source>
        <dbReference type="ARBA" id="ARBA00022737"/>
    </source>
</evidence>
<feature type="compositionally biased region" description="Basic and acidic residues" evidence="9">
    <location>
        <begin position="1411"/>
        <end position="1422"/>
    </location>
</feature>
<feature type="domain" description="PDZ" evidence="10">
    <location>
        <begin position="1285"/>
        <end position="1368"/>
    </location>
</feature>
<evidence type="ECO:0000256" key="9">
    <source>
        <dbReference type="SAM" id="MobiDB-lite"/>
    </source>
</evidence>
<feature type="region of interest" description="Disordered" evidence="9">
    <location>
        <begin position="1202"/>
        <end position="1221"/>
    </location>
</feature>
<dbReference type="InterPro" id="IPR036892">
    <property type="entry name" value="L27_dom_sf"/>
</dbReference>
<dbReference type="SMART" id="SM00228">
    <property type="entry name" value="PDZ"/>
    <property type="match status" value="12"/>
</dbReference>
<evidence type="ECO:0000259" key="10">
    <source>
        <dbReference type="PROSITE" id="PS50106"/>
    </source>
</evidence>
<feature type="domain" description="PDZ" evidence="10">
    <location>
        <begin position="1930"/>
        <end position="2013"/>
    </location>
</feature>
<dbReference type="CDD" id="cd06674">
    <property type="entry name" value="PDZ11_MUPP1-PDZ9_PATJ-like"/>
    <property type="match status" value="1"/>
</dbReference>
<dbReference type="STRING" id="50429.A0A2B4ST11"/>
<sequence>MPTLADTSRAAEILNGLQQRLKSQGDTENDEELERIKQMLESPLFRQLLMIQQSVKELNKKLTHSPPDSVKDFDFSPTGELVFPHHSVSDTEEVAVRNEPPSTAGVFNQEPNHYETVTRNGHPEDWQDAAASSSYHYASAEAAVDIDYDVTLDNRDQVMAELKKSKFANSEDFQKGMETLAQGREIETVKLMKPDQGGLGFSVVGLKSENRGELGIFIQEIQPDGVAGRDGRLQESDQILAIDGKQLDSGMSHQQAIGVLQQTNGEVELIVARGGIPRSRNLSRTTSGASSALSRTPSDVSTVSHTSVTVPAGDGENLRHIETVELHNDGSGLGFGIVGGRSTGVIVKTILPRGVADRDGRLRSGDHILQIGEVNVGGMGSEQVAQVLRKVGQHVKLVIARLVTDDSNIDASSTAERVQYEHYDALQESKDVEAFDVELVKDSRGLGITIAGYVEQSSAELSGIFIKSIAEGSTAAVDGRLRINDQIIEVDDISLHGKNNQQAVEILKQTGPVVRLKVARHVKHRLSRQQTPVDEAHPTTSLSAQSSASLAESSVTRLDSSAFEARHVTDPESIKEHYSHLVGDGVDVLVADISKFHEGGGLGISLEGTQNPHDGSLPWHRVHAVSFEGPVGQNGIVKPGDHLVEVNGVSVLEMNHSDVVALIQGLPVDFRLVVARKRESPDEEVIAARTGTEVESQPVDTEREDNAYEQIAMTTPSPVLSALPDSPSPTGLNESAMSQSMWSDEIEYVELDKEDRGLGFSILDYKDPVSPEKTVIVIRSLVPGGVAEQDGRLKPVDRLMSVNETNLENASLSYAVETLKGAPQGKVRIGIARPIPDEDEEYEETPPETARYMGEQLLETTAQNKRDKHTALMADIEVEKESDNELSDSGSERSSKFDFGPPLLFSGDSIDMDSLPENIKSRVETITIRRQMVGKLGLTLKGDEDGCGCVVKSVLKGGAVGLDGRIGVGDHIVAVNDESMIGLAGHRARSVLRKQSLFKDIVFTFIRSEMTPARAIQQSPSSFLEDSSTSSVHSSSQSLEAEADREQKREDAEEYDIPDTVDNPPELLQSVKPPIYNEPGVRVVELTREPDSGLGISIIGGKAGPQGLGLKGIFIRHVLESSPAARLGTLATGDQILEVDGHDLREASHDEAVEIIKRAKNPVRFVVRTVPTSDLIPPPKPPRMPELSGLNNAEPSNVTVTGARPSSEAANLPSDESLKKDIPIPTKNLTAEEPAASVVQAEGVKAEIESKLLNLPSKFNIIRSNEDRKRQLKIKYPDVTGDFILVDLVKGGTGLGLSIAGGKGAAANRIFVVDVKPGGPAERNGKIKQADEILEVNEVSIRGLTHYEASTILKNTPPEVHLVLGRSQEAADYLSRSRTPPAQESPRGQQWPEQEVKQLNVRSIESSPSTPRREIGSPRRSEPSPSSSPPPVPEGITVSPTLLQELSGGQKVERIDFVKSPTGLGFAVVEGPGFGGGQTGIYVKDITEGGSAQKDGRLTKGDQLIAVDNQPIVGLTHAEAVAILKRTKGKVSLVVARKQAPSGSPPAAARATSANVSPRKETGSPRTPRRGPPVSKKPVRDSMHDGSNPGSPRKQGSLERVPTEIVQTGSDQNGSPVASRREPQQSHVFEPEVQVVQQSPRQTAVVTPTLIASPNPRTAPIIPGQECVIEIPKGNTGLGLSIVGGADTLLGAIVIHEVYEDGAAAKDGRLWAGDQILEVNYVDLREATHDMAITALRQTPAVVRLAVLRDESQFKDEEAFEYITLDLNKVPGQGLGLSIVGRRNDTGVFVSDVVKGGIAEADGRLQAGDQILSVNGEDLKNATQDVAAAALKRTSGRVILEVARLKHGTSSRPSSMSSLPNMQPGTESLSSMENIAVSIPLDFEQPEVGPSSASGLPLVSLSPSSSMAQEADELVQSDEEGEEMPLEAKIIELERGPEGLGFSIVGGHGSPHGDLPIYVKTVFPTGAAAKDGQLKRGDQIVAVNGESLVGVTHESAVAMLKRTKGRIVLTVLS</sequence>
<keyword evidence="6" id="KW-0677">Repeat</keyword>
<evidence type="ECO:0000259" key="11">
    <source>
        <dbReference type="PROSITE" id="PS51022"/>
    </source>
</evidence>
<dbReference type="FunFam" id="2.30.42.10:FF:000038">
    <property type="entry name" value="Multiple PDZ domain protein isoform X1"/>
    <property type="match status" value="1"/>
</dbReference>
<dbReference type="GO" id="GO:0005923">
    <property type="term" value="C:bicellular tight junction"/>
    <property type="evidence" value="ECO:0007669"/>
    <property type="project" value="UniProtKB-SubCell"/>
</dbReference>
<feature type="region of interest" description="Disordered" evidence="9">
    <location>
        <begin position="1537"/>
        <end position="1626"/>
    </location>
</feature>
<keyword evidence="3" id="KW-0796">Tight junction</keyword>
<dbReference type="SMART" id="SM00569">
    <property type="entry name" value="L27"/>
    <property type="match status" value="1"/>
</dbReference>
<feature type="region of interest" description="Disordered" evidence="9">
    <location>
        <begin position="278"/>
        <end position="313"/>
    </location>
</feature>
<feature type="compositionally biased region" description="Polar residues" evidence="9">
    <location>
        <begin position="1376"/>
        <end position="1392"/>
    </location>
</feature>
<accession>A0A2B4ST11</accession>
<dbReference type="CDD" id="cd06689">
    <property type="entry name" value="PDZ1_MUPP1-like"/>
    <property type="match status" value="1"/>
</dbReference>
<feature type="compositionally biased region" description="Basic and acidic residues" evidence="9">
    <location>
        <begin position="1042"/>
        <end position="1051"/>
    </location>
</feature>
<keyword evidence="5" id="KW-0597">Phosphoprotein</keyword>
<dbReference type="CDD" id="cd06673">
    <property type="entry name" value="PDZ10_MUPP1-PDZ8_PATJ-like"/>
    <property type="match status" value="1"/>
</dbReference>
<dbReference type="Pfam" id="PF00595">
    <property type="entry name" value="PDZ"/>
    <property type="match status" value="12"/>
</dbReference>
<feature type="region of interest" description="Disordered" evidence="9">
    <location>
        <begin position="1016"/>
        <end position="1073"/>
    </location>
</feature>
<dbReference type="InterPro" id="IPR004172">
    <property type="entry name" value="L27_dom"/>
</dbReference>
<feature type="compositionally biased region" description="Polar residues" evidence="9">
    <location>
        <begin position="1016"/>
        <end position="1026"/>
    </location>
</feature>
<evidence type="ECO:0000256" key="1">
    <source>
        <dbReference type="ARBA" id="ARBA00004221"/>
    </source>
</evidence>
<evidence type="ECO:0000256" key="7">
    <source>
        <dbReference type="ARBA" id="ARBA00022949"/>
    </source>
</evidence>
<feature type="domain" description="L27" evidence="11">
    <location>
        <begin position="3"/>
        <end position="63"/>
    </location>
</feature>
<feature type="domain" description="PDZ" evidence="10">
    <location>
        <begin position="436"/>
        <end position="522"/>
    </location>
</feature>
<dbReference type="CDD" id="cd06791">
    <property type="entry name" value="PDZ3_MUPP1-like"/>
    <property type="match status" value="1"/>
</dbReference>
<dbReference type="CDD" id="cd06676">
    <property type="entry name" value="PDZ13_MUPP1-like"/>
    <property type="match status" value="1"/>
</dbReference>
<feature type="compositionally biased region" description="Low complexity" evidence="9">
    <location>
        <begin position="296"/>
        <end position="310"/>
    </location>
</feature>
<reference evidence="13" key="1">
    <citation type="journal article" date="2017" name="bioRxiv">
        <title>Comparative analysis of the genomes of Stylophora pistillata and Acropora digitifera provides evidence for extensive differences between species of corals.</title>
        <authorList>
            <person name="Voolstra C.R."/>
            <person name="Li Y."/>
            <person name="Liew Y.J."/>
            <person name="Baumgarten S."/>
            <person name="Zoccola D."/>
            <person name="Flot J.-F."/>
            <person name="Tambutte S."/>
            <person name="Allemand D."/>
            <person name="Aranda M."/>
        </authorList>
    </citation>
    <scope>NUCLEOTIDE SEQUENCE [LARGE SCALE GENOMIC DNA]</scope>
</reference>
<dbReference type="PANTHER" id="PTHR19964">
    <property type="entry name" value="MULTIPLE PDZ DOMAIN PROTEIN"/>
    <property type="match status" value="1"/>
</dbReference>
<dbReference type="InterPro" id="IPR001478">
    <property type="entry name" value="PDZ"/>
</dbReference>
<feature type="compositionally biased region" description="Polar residues" evidence="9">
    <location>
        <begin position="728"/>
        <end position="738"/>
    </location>
</feature>
<dbReference type="PROSITE" id="PS51022">
    <property type="entry name" value="L27"/>
    <property type="match status" value="1"/>
</dbReference>
<feature type="compositionally biased region" description="Polar residues" evidence="9">
    <location>
        <begin position="1605"/>
        <end position="1616"/>
    </location>
</feature>
<name>A0A2B4ST11_STYPI</name>
<dbReference type="EMBL" id="LSMT01000026">
    <property type="protein sequence ID" value="PFX32223.1"/>
    <property type="molecule type" value="Genomic_DNA"/>
</dbReference>
<dbReference type="GO" id="GO:0016324">
    <property type="term" value="C:apical plasma membrane"/>
    <property type="evidence" value="ECO:0007669"/>
    <property type="project" value="UniProtKB-SubCell"/>
</dbReference>
<comment type="caution">
    <text evidence="12">The sequence shown here is derived from an EMBL/GenBank/DDBJ whole genome shotgun (WGS) entry which is preliminary data.</text>
</comment>
<feature type="region of interest" description="Disordered" evidence="9">
    <location>
        <begin position="525"/>
        <end position="549"/>
    </location>
</feature>
<keyword evidence="7" id="KW-0965">Cell junction</keyword>
<evidence type="ECO:0000313" key="12">
    <source>
        <dbReference type="EMBL" id="PFX32223.1"/>
    </source>
</evidence>
<dbReference type="InterPro" id="IPR015132">
    <property type="entry name" value="L27_2"/>
</dbReference>
<dbReference type="CDD" id="cd06671">
    <property type="entry name" value="PDZ7_MUPP1-PD6_PATJ-like"/>
    <property type="match status" value="1"/>
</dbReference>
<feature type="compositionally biased region" description="Low complexity" evidence="9">
    <location>
        <begin position="1027"/>
        <end position="1038"/>
    </location>
</feature>
<feature type="domain" description="PDZ" evidence="10">
    <location>
        <begin position="925"/>
        <end position="994"/>
    </location>
</feature>
<dbReference type="SUPFAM" id="SSF50156">
    <property type="entry name" value="PDZ domain-like"/>
    <property type="match status" value="12"/>
</dbReference>
<dbReference type="PROSITE" id="PS50106">
    <property type="entry name" value="PDZ"/>
    <property type="match status" value="12"/>
</dbReference>
<feature type="domain" description="PDZ" evidence="10">
    <location>
        <begin position="1668"/>
        <end position="1751"/>
    </location>
</feature>
<comment type="subcellular location">
    <subcellularLocation>
        <location evidence="1">Apical cell membrane</location>
    </subcellularLocation>
    <subcellularLocation>
        <location evidence="2">Cell junction</location>
        <location evidence="2">Tight junction</location>
    </subcellularLocation>
</comment>
<keyword evidence="8" id="KW-0472">Membrane</keyword>
<feature type="compositionally biased region" description="Low complexity" evidence="9">
    <location>
        <begin position="1540"/>
        <end position="1557"/>
    </location>
</feature>
<evidence type="ECO:0000256" key="4">
    <source>
        <dbReference type="ARBA" id="ARBA00022475"/>
    </source>
</evidence>
<dbReference type="CDD" id="cd06669">
    <property type="entry name" value="PDZ5_MUPP1-like"/>
    <property type="match status" value="1"/>
</dbReference>
<dbReference type="Pfam" id="PF09045">
    <property type="entry name" value="L27_2"/>
    <property type="match status" value="1"/>
</dbReference>
<evidence type="ECO:0000256" key="2">
    <source>
        <dbReference type="ARBA" id="ARBA00004435"/>
    </source>
</evidence>
<dbReference type="Gene3D" id="2.30.42.10">
    <property type="match status" value="12"/>
</dbReference>
<feature type="domain" description="PDZ" evidence="10">
    <location>
        <begin position="188"/>
        <end position="275"/>
    </location>
</feature>
<dbReference type="Proteomes" id="UP000225706">
    <property type="component" value="Unassembled WGS sequence"/>
</dbReference>
<dbReference type="SUPFAM" id="SSF101288">
    <property type="entry name" value="L27 domain"/>
    <property type="match status" value="1"/>
</dbReference>
<feature type="domain" description="PDZ" evidence="10">
    <location>
        <begin position="1454"/>
        <end position="1539"/>
    </location>
</feature>
<proteinExistence type="predicted"/>
<gene>
    <name evidence="12" type="primary">MPDZ</name>
    <name evidence="12" type="ORF">AWC38_SpisGene2993</name>
</gene>
<dbReference type="InterPro" id="IPR051342">
    <property type="entry name" value="PDZ_scaffold"/>
</dbReference>
<dbReference type="InterPro" id="IPR036034">
    <property type="entry name" value="PDZ_sf"/>
</dbReference>
<feature type="domain" description="PDZ" evidence="10">
    <location>
        <begin position="323"/>
        <end position="403"/>
    </location>
</feature>
<dbReference type="FunFam" id="2.30.42.10:FF:000070">
    <property type="entry name" value="Multiple PDZ domain protein"/>
    <property type="match status" value="1"/>
</dbReference>
<feature type="domain" description="PDZ" evidence="10">
    <location>
        <begin position="1083"/>
        <end position="1171"/>
    </location>
</feature>
<feature type="domain" description="PDZ" evidence="10">
    <location>
        <begin position="748"/>
        <end position="824"/>
    </location>
</feature>
<keyword evidence="13" id="KW-1185">Reference proteome</keyword>
<evidence type="ECO:0000256" key="3">
    <source>
        <dbReference type="ARBA" id="ARBA00022427"/>
    </source>
</evidence>
<dbReference type="CDD" id="cd06667">
    <property type="entry name" value="PDZ2_MUPP1-like"/>
    <property type="match status" value="1"/>
</dbReference>